<dbReference type="KEGG" id="haei:MUN82_01860"/>
<evidence type="ECO:0000313" key="3">
    <source>
        <dbReference type="Proteomes" id="UP000829925"/>
    </source>
</evidence>
<gene>
    <name evidence="2" type="ORF">MUN82_01860</name>
</gene>
<dbReference type="RefSeq" id="WP_245094441.1">
    <property type="nucleotide sequence ID" value="NZ_CP095053.1"/>
</dbReference>
<dbReference type="Pfam" id="PF20901">
    <property type="entry name" value="Sf6_terminase"/>
    <property type="match status" value="1"/>
</dbReference>
<accession>A0A8T9T183</accession>
<dbReference type="Proteomes" id="UP000829925">
    <property type="component" value="Chromosome"/>
</dbReference>
<dbReference type="AlphaFoldDB" id="A0A8T9T183"/>
<reference evidence="2 3" key="1">
    <citation type="submission" date="2022-04" db="EMBL/GenBank/DDBJ databases">
        <title>Hymenobacter sp. isolated from the air.</title>
        <authorList>
            <person name="Won M."/>
            <person name="Lee C.-M."/>
            <person name="Woen H.-Y."/>
            <person name="Kwon S.-W."/>
        </authorList>
    </citation>
    <scope>NUCLEOTIDE SEQUENCE [LARGE SCALE GENOMIC DNA]</scope>
    <source>
        <strain evidence="3">5413 J-13</strain>
    </source>
</reference>
<keyword evidence="3" id="KW-1185">Reference proteome</keyword>
<dbReference type="EMBL" id="CP095053">
    <property type="protein sequence ID" value="UOR05856.1"/>
    <property type="molecule type" value="Genomic_DNA"/>
</dbReference>
<dbReference type="InterPro" id="IPR048683">
    <property type="entry name" value="Sf6_terminase"/>
</dbReference>
<proteinExistence type="predicted"/>
<name>A0A8T9T183_9BACT</name>
<protein>
    <recommendedName>
        <fullName evidence="4">Terminase small subunit protein</fullName>
    </recommendedName>
</protein>
<sequence>MGVFQYSDEIREKICEGIAEGKSLRKVCSQPGFPGASTVVDWLTKNHFPAFTEQYAHARKVAYQLMADELADIADDDSKDQQSKQNSQRSKLKVDTRKWVLSKMLPKVYGDKLTLAGDSENPIVTNAAEDTSKLTTEELEILLELRRKMRSE</sequence>
<evidence type="ECO:0008006" key="4">
    <source>
        <dbReference type="Google" id="ProtNLM"/>
    </source>
</evidence>
<feature type="region of interest" description="Disordered" evidence="1">
    <location>
        <begin position="75"/>
        <end position="94"/>
    </location>
</feature>
<evidence type="ECO:0000256" key="1">
    <source>
        <dbReference type="SAM" id="MobiDB-lite"/>
    </source>
</evidence>
<evidence type="ECO:0000313" key="2">
    <source>
        <dbReference type="EMBL" id="UOR05856.1"/>
    </source>
</evidence>
<dbReference type="Gene3D" id="1.10.10.60">
    <property type="entry name" value="Homeodomain-like"/>
    <property type="match status" value="1"/>
</dbReference>
<organism evidence="2 3">
    <name type="scientific">Hymenobacter aerilatus</name>
    <dbReference type="NCBI Taxonomy" id="2932251"/>
    <lineage>
        <taxon>Bacteria</taxon>
        <taxon>Pseudomonadati</taxon>
        <taxon>Bacteroidota</taxon>
        <taxon>Cytophagia</taxon>
        <taxon>Cytophagales</taxon>
        <taxon>Hymenobacteraceae</taxon>
        <taxon>Hymenobacter</taxon>
    </lineage>
</organism>